<dbReference type="GO" id="GO:0004842">
    <property type="term" value="F:ubiquitin-protein transferase activity"/>
    <property type="evidence" value="ECO:0007669"/>
    <property type="project" value="TreeGrafter"/>
</dbReference>
<accession>A0A0M0JQJ0</accession>
<comment type="caution">
    <text evidence="5">The sequence shown here is derived from an EMBL/GenBank/DDBJ whole genome shotgun (WGS) entry which is preliminary data.</text>
</comment>
<dbReference type="Proteomes" id="UP000037460">
    <property type="component" value="Unassembled WGS sequence"/>
</dbReference>
<evidence type="ECO:0000256" key="3">
    <source>
        <dbReference type="PROSITE-ProRule" id="PRU00023"/>
    </source>
</evidence>
<feature type="repeat" description="ANK" evidence="3">
    <location>
        <begin position="67"/>
        <end position="99"/>
    </location>
</feature>
<dbReference type="PANTHER" id="PTHR24171">
    <property type="entry name" value="ANKYRIN REPEAT DOMAIN-CONTAINING PROTEIN 39-RELATED"/>
    <property type="match status" value="1"/>
</dbReference>
<dbReference type="EMBL" id="JWZX01002551">
    <property type="protein sequence ID" value="KOO28562.1"/>
    <property type="molecule type" value="Genomic_DNA"/>
</dbReference>
<dbReference type="AlphaFoldDB" id="A0A0M0JQJ0"/>
<name>A0A0M0JQJ0_9EUKA</name>
<evidence type="ECO:0000256" key="4">
    <source>
        <dbReference type="SAM" id="MobiDB-lite"/>
    </source>
</evidence>
<evidence type="ECO:0000313" key="5">
    <source>
        <dbReference type="EMBL" id="KOO28562.1"/>
    </source>
</evidence>
<proteinExistence type="predicted"/>
<dbReference type="PROSITE" id="PS50088">
    <property type="entry name" value="ANK_REPEAT"/>
    <property type="match status" value="2"/>
</dbReference>
<dbReference type="Pfam" id="PF12796">
    <property type="entry name" value="Ank_2"/>
    <property type="match status" value="1"/>
</dbReference>
<dbReference type="Gene3D" id="1.25.40.20">
    <property type="entry name" value="Ankyrin repeat-containing domain"/>
    <property type="match status" value="1"/>
</dbReference>
<keyword evidence="6" id="KW-1185">Reference proteome</keyword>
<dbReference type="InterPro" id="IPR002110">
    <property type="entry name" value="Ankyrin_rpt"/>
</dbReference>
<dbReference type="GO" id="GO:0085020">
    <property type="term" value="P:protein K6-linked ubiquitination"/>
    <property type="evidence" value="ECO:0007669"/>
    <property type="project" value="TreeGrafter"/>
</dbReference>
<feature type="compositionally biased region" description="Pro residues" evidence="4">
    <location>
        <begin position="1"/>
        <end position="26"/>
    </location>
</feature>
<organism evidence="5 6">
    <name type="scientific">Chrysochromulina tobinii</name>
    <dbReference type="NCBI Taxonomy" id="1460289"/>
    <lineage>
        <taxon>Eukaryota</taxon>
        <taxon>Haptista</taxon>
        <taxon>Haptophyta</taxon>
        <taxon>Prymnesiophyceae</taxon>
        <taxon>Prymnesiales</taxon>
        <taxon>Chrysochromulinaceae</taxon>
        <taxon>Chrysochromulina</taxon>
    </lineage>
</organism>
<gene>
    <name evidence="5" type="ORF">Ctob_005879</name>
</gene>
<dbReference type="PROSITE" id="PS50297">
    <property type="entry name" value="ANK_REP_REGION"/>
    <property type="match status" value="2"/>
</dbReference>
<dbReference type="InterPro" id="IPR036770">
    <property type="entry name" value="Ankyrin_rpt-contain_sf"/>
</dbReference>
<sequence length="376" mass="40191">MAPKGKPPPEPEPPPEVPGWEPPPVNPLNACDAKGEHPLVTAAVHGRIEVMSKLLAEGVSADVQNAAGLSPLMAACQNGHLAVVTFLLRANATVDLTGGPSCCTALMWAARGGFRACCEALIEAGANPGLEDAYGETAASAAHRYETEAKLTCCDFEDWFGSMLRRAAAIEAEPAPQRPMYPQRGDVDIEAYHRSTETGKMLWRPGEWMYQKRPAGGPVLHVSRPRPYSSTGYRVPPTAYRPDVERFTIGPPGYQSLKGFTVLSGESFASQDKLRPLSAGHYQSSVLAGRLAVERNTLNPQQFVDDVASTQQSMRKSIVNAAVSVRSYKEQEVHIGNKFPAAPTRIGSAPIHVAAGTAYGSAPAKGKGGKEPPKKK</sequence>
<feature type="repeat" description="ANK" evidence="3">
    <location>
        <begin position="34"/>
        <end position="66"/>
    </location>
</feature>
<keyword evidence="2 3" id="KW-0040">ANK repeat</keyword>
<protein>
    <submittedName>
        <fullName evidence="5">Ankyrin</fullName>
    </submittedName>
</protein>
<evidence type="ECO:0000256" key="1">
    <source>
        <dbReference type="ARBA" id="ARBA00022737"/>
    </source>
</evidence>
<dbReference type="SMART" id="SM00248">
    <property type="entry name" value="ANK"/>
    <property type="match status" value="3"/>
</dbReference>
<keyword evidence="1" id="KW-0677">Repeat</keyword>
<dbReference type="OrthoDB" id="366390at2759"/>
<reference evidence="6" key="1">
    <citation type="journal article" date="2015" name="PLoS Genet.">
        <title>Genome Sequence and Transcriptome Analyses of Chrysochromulina tobin: Metabolic Tools for Enhanced Algal Fitness in the Prominent Order Prymnesiales (Haptophyceae).</title>
        <authorList>
            <person name="Hovde B.T."/>
            <person name="Deodato C.R."/>
            <person name="Hunsperger H.M."/>
            <person name="Ryken S.A."/>
            <person name="Yost W."/>
            <person name="Jha R.K."/>
            <person name="Patterson J."/>
            <person name="Monnat R.J. Jr."/>
            <person name="Barlow S.B."/>
            <person name="Starkenburg S.R."/>
            <person name="Cattolico R.A."/>
        </authorList>
    </citation>
    <scope>NUCLEOTIDE SEQUENCE</scope>
    <source>
        <strain evidence="6">CCMP291</strain>
    </source>
</reference>
<dbReference type="PANTHER" id="PTHR24171:SF8">
    <property type="entry name" value="BRCA1-ASSOCIATED RING DOMAIN PROTEIN 1"/>
    <property type="match status" value="1"/>
</dbReference>
<dbReference type="Pfam" id="PF00023">
    <property type="entry name" value="Ank"/>
    <property type="match status" value="1"/>
</dbReference>
<evidence type="ECO:0000256" key="2">
    <source>
        <dbReference type="ARBA" id="ARBA00023043"/>
    </source>
</evidence>
<feature type="region of interest" description="Disordered" evidence="4">
    <location>
        <begin position="1"/>
        <end position="28"/>
    </location>
</feature>
<dbReference type="SUPFAM" id="SSF48403">
    <property type="entry name" value="Ankyrin repeat"/>
    <property type="match status" value="1"/>
</dbReference>
<evidence type="ECO:0000313" key="6">
    <source>
        <dbReference type="Proteomes" id="UP000037460"/>
    </source>
</evidence>